<protein>
    <submittedName>
        <fullName evidence="6">Uncharacterized protein</fullName>
    </submittedName>
</protein>
<dbReference type="PROSITE" id="PS50026">
    <property type="entry name" value="EGF_3"/>
    <property type="match status" value="1"/>
</dbReference>
<keyword evidence="7" id="KW-1185">Reference proteome</keyword>
<evidence type="ECO:0000313" key="6">
    <source>
        <dbReference type="EMBL" id="KAJ7363606.1"/>
    </source>
</evidence>
<feature type="signal peptide" evidence="2">
    <location>
        <begin position="1"/>
        <end position="18"/>
    </location>
</feature>
<evidence type="ECO:0000256" key="1">
    <source>
        <dbReference type="PROSITE-ProRule" id="PRU00076"/>
    </source>
</evidence>
<name>A0A9X0CM11_9CNID</name>
<keyword evidence="1" id="KW-0245">EGF-like domain</keyword>
<evidence type="ECO:0000256" key="2">
    <source>
        <dbReference type="SAM" id="SignalP"/>
    </source>
</evidence>
<feature type="disulfide bond" evidence="1">
    <location>
        <begin position="159"/>
        <end position="168"/>
    </location>
</feature>
<proteinExistence type="predicted"/>
<evidence type="ECO:0000313" key="7">
    <source>
        <dbReference type="Proteomes" id="UP001163046"/>
    </source>
</evidence>
<dbReference type="OrthoDB" id="5945554at2759"/>
<feature type="domain" description="Apple" evidence="4">
    <location>
        <begin position="25"/>
        <end position="109"/>
    </location>
</feature>
<dbReference type="InterPro" id="IPR000742">
    <property type="entry name" value="EGF"/>
</dbReference>
<reference evidence="6" key="1">
    <citation type="submission" date="2023-01" db="EMBL/GenBank/DDBJ databases">
        <title>Genome assembly of the deep-sea coral Lophelia pertusa.</title>
        <authorList>
            <person name="Herrera S."/>
            <person name="Cordes E."/>
        </authorList>
    </citation>
    <scope>NUCLEOTIDE SEQUENCE</scope>
    <source>
        <strain evidence="6">USNM1676648</strain>
        <tissue evidence="6">Polyp</tissue>
    </source>
</reference>
<dbReference type="InterPro" id="IPR003609">
    <property type="entry name" value="Pan_app"/>
</dbReference>
<evidence type="ECO:0000259" key="3">
    <source>
        <dbReference type="PROSITE" id="PS50026"/>
    </source>
</evidence>
<dbReference type="Pfam" id="PF00147">
    <property type="entry name" value="Fibrinogen_C"/>
    <property type="match status" value="1"/>
</dbReference>
<feature type="chain" id="PRO_5040997020" evidence="2">
    <location>
        <begin position="19"/>
        <end position="387"/>
    </location>
</feature>
<dbReference type="AlphaFoldDB" id="A0A9X0CM11"/>
<evidence type="ECO:0000259" key="4">
    <source>
        <dbReference type="PROSITE" id="PS50948"/>
    </source>
</evidence>
<dbReference type="InterPro" id="IPR014716">
    <property type="entry name" value="Fibrinogen_a/b/g_C_1"/>
</dbReference>
<dbReference type="PROSITE" id="PS51406">
    <property type="entry name" value="FIBRINOGEN_C_2"/>
    <property type="match status" value="1"/>
</dbReference>
<evidence type="ECO:0000259" key="5">
    <source>
        <dbReference type="PROSITE" id="PS51406"/>
    </source>
</evidence>
<dbReference type="Gene3D" id="3.90.215.10">
    <property type="entry name" value="Gamma Fibrinogen, chain A, domain 1"/>
    <property type="match status" value="1"/>
</dbReference>
<dbReference type="InterPro" id="IPR036056">
    <property type="entry name" value="Fibrinogen-like_C"/>
</dbReference>
<comment type="caution">
    <text evidence="6">The sequence shown here is derived from an EMBL/GenBank/DDBJ whole genome shotgun (WGS) entry which is preliminary data.</text>
</comment>
<organism evidence="6 7">
    <name type="scientific">Desmophyllum pertusum</name>
    <dbReference type="NCBI Taxonomy" id="174260"/>
    <lineage>
        <taxon>Eukaryota</taxon>
        <taxon>Metazoa</taxon>
        <taxon>Cnidaria</taxon>
        <taxon>Anthozoa</taxon>
        <taxon>Hexacorallia</taxon>
        <taxon>Scleractinia</taxon>
        <taxon>Caryophylliina</taxon>
        <taxon>Caryophylliidae</taxon>
        <taxon>Desmophyllum</taxon>
    </lineage>
</organism>
<dbReference type="CDD" id="cd00054">
    <property type="entry name" value="EGF_CA"/>
    <property type="match status" value="1"/>
</dbReference>
<dbReference type="PROSITE" id="PS00022">
    <property type="entry name" value="EGF_1"/>
    <property type="match status" value="1"/>
</dbReference>
<dbReference type="Proteomes" id="UP001163046">
    <property type="component" value="Unassembled WGS sequence"/>
</dbReference>
<dbReference type="PROSITE" id="PS50948">
    <property type="entry name" value="PAN"/>
    <property type="match status" value="1"/>
</dbReference>
<dbReference type="SUPFAM" id="SSF56496">
    <property type="entry name" value="Fibrinogen C-terminal domain-like"/>
    <property type="match status" value="1"/>
</dbReference>
<keyword evidence="2" id="KW-0732">Signal</keyword>
<dbReference type="EMBL" id="MU827305">
    <property type="protein sequence ID" value="KAJ7363606.1"/>
    <property type="molecule type" value="Genomic_DNA"/>
</dbReference>
<comment type="caution">
    <text evidence="1">Lacks conserved residue(s) required for the propagation of feature annotation.</text>
</comment>
<keyword evidence="1" id="KW-1015">Disulfide bond</keyword>
<dbReference type="SUPFAM" id="SSF57196">
    <property type="entry name" value="EGF/Laminin"/>
    <property type="match status" value="1"/>
</dbReference>
<sequence length="387" mass="43853">MIFAKFVFFLVTFLHVKGDCLTGNCGKISLDVHRDAVLDSEFVDHVFHNSVTLSPVQCYTWCIQNCRCLSLNYKETHEAKYCELNEGSHFTNKSSLVHSSGSSYYNLRREYSTKKHVGIASCDDDVTCTNGCCKNNPCLNGGTCNEICEPTSVRYNCSCSVQFVGKHCEIQLRRSCQDYKAAGVKTSGLYTIEDNSNRTFQVFCDFHSEPGFAWNLIQSFSLSNKHIFQNVVFYDYADSSAVSGDTPNWQAYLIHPAYLAWLGTQSTHWRATCRYDTDGVVYRDYMRTSLGDFDIINIQQPVLGKCVQFEIINIRGYECANCTVSIWYAKGRYFLNTDSSLDDCEFNGNRGDVVSSEDNFGHYLNTNPAFRCTSHPDSTTQYWVGGQ</sequence>
<feature type="domain" description="Fibrinogen C-terminal" evidence="5">
    <location>
        <begin position="167"/>
        <end position="218"/>
    </location>
</feature>
<dbReference type="InterPro" id="IPR002181">
    <property type="entry name" value="Fibrinogen_a/b/g_C_dom"/>
</dbReference>
<feature type="domain" description="EGF-like" evidence="3">
    <location>
        <begin position="133"/>
        <end position="169"/>
    </location>
</feature>
<gene>
    <name evidence="6" type="ORF">OS493_009768</name>
</gene>
<accession>A0A9X0CM11</accession>
<dbReference type="Gene3D" id="2.10.25.10">
    <property type="entry name" value="Laminin"/>
    <property type="match status" value="1"/>
</dbReference>